<dbReference type="InterPro" id="IPR019587">
    <property type="entry name" value="Polyketide_cyclase/dehydratase"/>
</dbReference>
<dbReference type="Proteomes" id="UP000504607">
    <property type="component" value="Chromosome 3"/>
</dbReference>
<keyword evidence="1" id="KW-1185">Reference proteome</keyword>
<proteinExistence type="predicted"/>
<evidence type="ECO:0000313" key="2">
    <source>
        <dbReference type="RefSeq" id="XP_010915407.1"/>
    </source>
</evidence>
<dbReference type="Pfam" id="PF10604">
    <property type="entry name" value="Polyketide_cyc2"/>
    <property type="match status" value="1"/>
</dbReference>
<dbReference type="CDD" id="cd07821">
    <property type="entry name" value="PYR_PYL_RCAR_like"/>
    <property type="match status" value="1"/>
</dbReference>
<dbReference type="OrthoDB" id="1928994at2759"/>
<dbReference type="KEGG" id="egu:105040541"/>
<evidence type="ECO:0000313" key="1">
    <source>
        <dbReference type="Proteomes" id="UP000504607"/>
    </source>
</evidence>
<dbReference type="SUPFAM" id="SSF55961">
    <property type="entry name" value="Bet v1-like"/>
    <property type="match status" value="1"/>
</dbReference>
<dbReference type="Gene3D" id="3.30.530.20">
    <property type="match status" value="1"/>
</dbReference>
<dbReference type="AlphaFoldDB" id="A0A6I9QUN8"/>
<dbReference type="InterPro" id="IPR023393">
    <property type="entry name" value="START-like_dom_sf"/>
</dbReference>
<accession>A0A6I9QUN8</accession>
<organism evidence="1 2">
    <name type="scientific">Elaeis guineensis var. tenera</name>
    <name type="common">Oil palm</name>
    <dbReference type="NCBI Taxonomy" id="51953"/>
    <lineage>
        <taxon>Eukaryota</taxon>
        <taxon>Viridiplantae</taxon>
        <taxon>Streptophyta</taxon>
        <taxon>Embryophyta</taxon>
        <taxon>Tracheophyta</taxon>
        <taxon>Spermatophyta</taxon>
        <taxon>Magnoliopsida</taxon>
        <taxon>Liliopsida</taxon>
        <taxon>Arecaceae</taxon>
        <taxon>Arecoideae</taxon>
        <taxon>Cocoseae</taxon>
        <taxon>Elaeidinae</taxon>
        <taxon>Elaeis</taxon>
    </lineage>
</organism>
<reference evidence="2" key="1">
    <citation type="submission" date="2025-08" db="UniProtKB">
        <authorList>
            <consortium name="RefSeq"/>
        </authorList>
    </citation>
    <scope>IDENTIFICATION</scope>
</reference>
<dbReference type="RefSeq" id="XP_010915407.1">
    <property type="nucleotide sequence ID" value="XM_010917105.3"/>
</dbReference>
<dbReference type="InParanoid" id="A0A6I9QUN8"/>
<dbReference type="PANTHER" id="PTHR33789:SF11">
    <property type="entry name" value="OS05G0202300 PROTEIN"/>
    <property type="match status" value="1"/>
</dbReference>
<name>A0A6I9QUN8_ELAGV</name>
<dbReference type="PANTHER" id="PTHR33789">
    <property type="entry name" value="LACHRYMATORY-FACTOR SYNTHASE"/>
    <property type="match status" value="1"/>
</dbReference>
<protein>
    <submittedName>
        <fullName evidence="2">Lachrymatory-factor synthase</fullName>
    </submittedName>
</protein>
<sequence length="168" mass="18696">MEQNQLERWEGKASIHLPNTKADQVWPLISNFFSIHLWLPDVAVCEKVAGLEGQPGSIRYCATAPGDGKKPEIWAKEKLLAFDPVARSYCYEVTDSNMGFDRYVSTFKVLEEEGEGGCKLEWSFESGPVEGWTQDSLAAYLLTGLEFMANKVEEVLKASPAFAPPTSE</sequence>
<gene>
    <name evidence="2" type="primary">LOC105040541</name>
</gene>
<dbReference type="GeneID" id="105040541"/>
<dbReference type="InterPro" id="IPR053249">
    <property type="entry name" value="LFS"/>
</dbReference>